<dbReference type="SMART" id="SM00239">
    <property type="entry name" value="C2"/>
    <property type="match status" value="2"/>
</dbReference>
<evidence type="ECO:0000256" key="3">
    <source>
        <dbReference type="ARBA" id="ARBA00022737"/>
    </source>
</evidence>
<dbReference type="InterPro" id="IPR037721">
    <property type="entry name" value="Ferlin"/>
</dbReference>
<dbReference type="AlphaFoldDB" id="A0A2J7RDH8"/>
<dbReference type="InterPro" id="IPR000008">
    <property type="entry name" value="C2_dom"/>
</dbReference>
<dbReference type="PANTHER" id="PTHR12546">
    <property type="entry name" value="FER-1-LIKE"/>
    <property type="match status" value="1"/>
</dbReference>
<keyword evidence="9" id="KW-1185">Reference proteome</keyword>
<dbReference type="PROSITE" id="PS50004">
    <property type="entry name" value="C2"/>
    <property type="match status" value="2"/>
</dbReference>
<dbReference type="InterPro" id="IPR037724">
    <property type="entry name" value="C2E_Ferlin"/>
</dbReference>
<evidence type="ECO:0000259" key="7">
    <source>
        <dbReference type="PROSITE" id="PS50004"/>
    </source>
</evidence>
<dbReference type="PANTHER" id="PTHR12546:SF60">
    <property type="entry name" value="MISFIRE, ISOFORM F"/>
    <property type="match status" value="1"/>
</dbReference>
<sequence length="507" mass="58307">MPSNAPVKLSVRVYVVRAFGLCSRDLNGKSDPYLMIKLGSRSISDKVNYFPRQLDPTFGRCFELEAILPRDNTLTVCVMDFDIAGLDDIVGETSINLENRYYSRHRATCGLASSYEVAGYNRWRDVSKPSHILQNLCRKCNISGPKYIGGHIVLGDCDEVKLQELRENSRESEDEGLNQEELALYALRRWHKVCRGGYRLVPEHVETRSLFHPKKPGIEQGKLEMWVDMFPMGEVPLPPPVDITPPPPQEYELRVIIWNTEDVILQDDSFLIGEKMSDIFVKGWLVGDDVQTTDVHYRSLTGEGNFNWRFIFRFNYHAPENKIIIVKKDSLFLRKLTEHKIPCRLHLQIWDNDFIRNDLLGSLTFDLAKMPRGARSCRSCGLNIVSKHAPRISLFKMSRFKGWWPFQNVPPDGLQPKLTGKLEAEFTLLTKEEAERKPAGFGRNGPDPLSLPKRPETSFLWLMNPVRSFKHIILPHFKGVFLISVISIIIFVGLFLLIRYLINKFTI</sequence>
<comment type="subcellular location">
    <subcellularLocation>
        <location evidence="1">Membrane</location>
        <topology evidence="1">Single-pass membrane protein</topology>
    </subcellularLocation>
</comment>
<keyword evidence="5 6" id="KW-0472">Membrane</keyword>
<feature type="domain" description="C2" evidence="7">
    <location>
        <begin position="231"/>
        <end position="381"/>
    </location>
</feature>
<reference evidence="8 9" key="1">
    <citation type="submission" date="2017-12" db="EMBL/GenBank/DDBJ databases">
        <title>Hemimetabolous genomes reveal molecular basis of termite eusociality.</title>
        <authorList>
            <person name="Harrison M.C."/>
            <person name="Jongepier E."/>
            <person name="Robertson H.M."/>
            <person name="Arning N."/>
            <person name="Bitard-Feildel T."/>
            <person name="Chao H."/>
            <person name="Childers C.P."/>
            <person name="Dinh H."/>
            <person name="Doddapaneni H."/>
            <person name="Dugan S."/>
            <person name="Gowin J."/>
            <person name="Greiner C."/>
            <person name="Han Y."/>
            <person name="Hu H."/>
            <person name="Hughes D.S.T."/>
            <person name="Huylmans A.-K."/>
            <person name="Kemena C."/>
            <person name="Kremer L.P.M."/>
            <person name="Lee S.L."/>
            <person name="Lopez-Ezquerra A."/>
            <person name="Mallet L."/>
            <person name="Monroy-Kuhn J.M."/>
            <person name="Moser A."/>
            <person name="Murali S.C."/>
            <person name="Muzny D.M."/>
            <person name="Otani S."/>
            <person name="Piulachs M.-D."/>
            <person name="Poelchau M."/>
            <person name="Qu J."/>
            <person name="Schaub F."/>
            <person name="Wada-Katsumata A."/>
            <person name="Worley K.C."/>
            <person name="Xie Q."/>
            <person name="Ylla G."/>
            <person name="Poulsen M."/>
            <person name="Gibbs R.A."/>
            <person name="Schal C."/>
            <person name="Richards S."/>
            <person name="Belles X."/>
            <person name="Korb J."/>
            <person name="Bornberg-Bauer E."/>
        </authorList>
    </citation>
    <scope>NUCLEOTIDE SEQUENCE [LARGE SCALE GENOMIC DNA]</scope>
    <source>
        <tissue evidence="8">Whole body</tissue>
    </source>
</reference>
<dbReference type="InterPro" id="IPR055072">
    <property type="entry name" value="Ferlin_DSRM"/>
</dbReference>
<organism evidence="8 9">
    <name type="scientific">Cryptotermes secundus</name>
    <dbReference type="NCBI Taxonomy" id="105785"/>
    <lineage>
        <taxon>Eukaryota</taxon>
        <taxon>Metazoa</taxon>
        <taxon>Ecdysozoa</taxon>
        <taxon>Arthropoda</taxon>
        <taxon>Hexapoda</taxon>
        <taxon>Insecta</taxon>
        <taxon>Pterygota</taxon>
        <taxon>Neoptera</taxon>
        <taxon>Polyneoptera</taxon>
        <taxon>Dictyoptera</taxon>
        <taxon>Blattodea</taxon>
        <taxon>Blattoidea</taxon>
        <taxon>Termitoidae</taxon>
        <taxon>Kalotermitidae</taxon>
        <taxon>Cryptotermitinae</taxon>
        <taxon>Cryptotermes</taxon>
    </lineage>
</organism>
<name>A0A2J7RDH8_9NEOP</name>
<dbReference type="Pfam" id="PF00168">
    <property type="entry name" value="C2"/>
    <property type="match status" value="2"/>
</dbReference>
<keyword evidence="4 6" id="KW-1133">Transmembrane helix</keyword>
<dbReference type="CDD" id="cd04037">
    <property type="entry name" value="C2E_Ferlin"/>
    <property type="match status" value="1"/>
</dbReference>
<dbReference type="InterPro" id="IPR035892">
    <property type="entry name" value="C2_domain_sf"/>
</dbReference>
<feature type="transmembrane region" description="Helical" evidence="6">
    <location>
        <begin position="480"/>
        <end position="502"/>
    </location>
</feature>
<dbReference type="STRING" id="105785.A0A2J7RDH8"/>
<proteinExistence type="predicted"/>
<dbReference type="CDD" id="cd08374">
    <property type="entry name" value="C2F_Ferlin"/>
    <property type="match status" value="1"/>
</dbReference>
<evidence type="ECO:0000313" key="9">
    <source>
        <dbReference type="Proteomes" id="UP000235965"/>
    </source>
</evidence>
<evidence type="ECO:0000256" key="2">
    <source>
        <dbReference type="ARBA" id="ARBA00022692"/>
    </source>
</evidence>
<dbReference type="InterPro" id="IPR032362">
    <property type="entry name" value="Ferlin_C"/>
</dbReference>
<dbReference type="Proteomes" id="UP000235965">
    <property type="component" value="Unassembled WGS sequence"/>
</dbReference>
<dbReference type="Pfam" id="PF16165">
    <property type="entry name" value="Ferlin_C"/>
    <property type="match status" value="1"/>
</dbReference>
<gene>
    <name evidence="8" type="ORF">B7P43_G09907</name>
</gene>
<feature type="domain" description="C2" evidence="7">
    <location>
        <begin position="1"/>
        <end position="110"/>
    </location>
</feature>
<evidence type="ECO:0000256" key="4">
    <source>
        <dbReference type="ARBA" id="ARBA00022989"/>
    </source>
</evidence>
<evidence type="ECO:0000313" key="8">
    <source>
        <dbReference type="EMBL" id="PNF38878.1"/>
    </source>
</evidence>
<accession>A0A2J7RDH8</accession>
<evidence type="ECO:0000256" key="5">
    <source>
        <dbReference type="ARBA" id="ARBA00023136"/>
    </source>
</evidence>
<dbReference type="GO" id="GO:0016020">
    <property type="term" value="C:membrane"/>
    <property type="evidence" value="ECO:0007669"/>
    <property type="project" value="UniProtKB-SubCell"/>
</dbReference>
<evidence type="ECO:0000256" key="1">
    <source>
        <dbReference type="ARBA" id="ARBA00004167"/>
    </source>
</evidence>
<dbReference type="Gene3D" id="2.60.40.150">
    <property type="entry name" value="C2 domain"/>
    <property type="match status" value="2"/>
</dbReference>
<protein>
    <recommendedName>
        <fullName evidence="7">C2 domain-containing protein</fullName>
    </recommendedName>
</protein>
<dbReference type="Pfam" id="PF22901">
    <property type="entry name" value="dsrm_Ferlin"/>
    <property type="match status" value="1"/>
</dbReference>
<keyword evidence="3" id="KW-0677">Repeat</keyword>
<comment type="caution">
    <text evidence="8">The sequence shown here is derived from an EMBL/GenBank/DDBJ whole genome shotgun (WGS) entry which is preliminary data.</text>
</comment>
<dbReference type="InParanoid" id="A0A2J7RDH8"/>
<evidence type="ECO:0000256" key="6">
    <source>
        <dbReference type="SAM" id="Phobius"/>
    </source>
</evidence>
<keyword evidence="2 6" id="KW-0812">Transmembrane</keyword>
<dbReference type="EMBL" id="NEVH01005290">
    <property type="protein sequence ID" value="PNF38878.1"/>
    <property type="molecule type" value="Genomic_DNA"/>
</dbReference>
<dbReference type="SUPFAM" id="SSF49562">
    <property type="entry name" value="C2 domain (Calcium/lipid-binding domain, CaLB)"/>
    <property type="match status" value="2"/>
</dbReference>
<dbReference type="OrthoDB" id="10059618at2759"/>
<dbReference type="InterPro" id="IPR037725">
    <property type="entry name" value="C2F_Ferlin"/>
</dbReference>
<dbReference type="GO" id="GO:0007009">
    <property type="term" value="P:plasma membrane organization"/>
    <property type="evidence" value="ECO:0007669"/>
    <property type="project" value="TreeGrafter"/>
</dbReference>